<dbReference type="HOGENOM" id="CLU_148655_1_1_10"/>
<gene>
    <name evidence="2" type="ORF">HMPREF0658_2287</name>
</gene>
<evidence type="ECO:0000313" key="3">
    <source>
        <dbReference type="Proteomes" id="UP000004394"/>
    </source>
</evidence>
<name>E0NVT2_9BACT</name>
<dbReference type="eggNOG" id="COG2919">
    <property type="taxonomic scope" value="Bacteria"/>
</dbReference>
<dbReference type="STRING" id="862515.HMPREF0658_2287"/>
<keyword evidence="1" id="KW-1133">Transmembrane helix</keyword>
<evidence type="ECO:0000313" key="2">
    <source>
        <dbReference type="EMBL" id="EFM00764.1"/>
    </source>
</evidence>
<organism evidence="2 3">
    <name type="scientific">Hoylesella marshii DSM 16973 = JCM 13450</name>
    <dbReference type="NCBI Taxonomy" id="862515"/>
    <lineage>
        <taxon>Bacteria</taxon>
        <taxon>Pseudomonadati</taxon>
        <taxon>Bacteroidota</taxon>
        <taxon>Bacteroidia</taxon>
        <taxon>Bacteroidales</taxon>
        <taxon>Prevotellaceae</taxon>
        <taxon>Hoylesella</taxon>
    </lineage>
</organism>
<dbReference type="EMBL" id="AEEI01000067">
    <property type="protein sequence ID" value="EFM00764.1"/>
    <property type="molecule type" value="Genomic_DNA"/>
</dbReference>
<reference evidence="2" key="1">
    <citation type="submission" date="2010-07" db="EMBL/GenBank/DDBJ databases">
        <authorList>
            <person name="Muzny D."/>
            <person name="Qin X."/>
            <person name="Deng J."/>
            <person name="Jiang H."/>
            <person name="Liu Y."/>
            <person name="Qu J."/>
            <person name="Song X.-Z."/>
            <person name="Zhang L."/>
            <person name="Thornton R."/>
            <person name="Coyle M."/>
            <person name="Francisco L."/>
            <person name="Jackson L."/>
            <person name="Javaid M."/>
            <person name="Korchina V."/>
            <person name="Kovar C."/>
            <person name="Mata R."/>
            <person name="Mathew T."/>
            <person name="Ngo R."/>
            <person name="Nguyen L."/>
            <person name="Nguyen N."/>
            <person name="Okwuonu G."/>
            <person name="Ongeri F."/>
            <person name="Pham C."/>
            <person name="Simmons D."/>
            <person name="Wilczek-Boney K."/>
            <person name="Hale W."/>
            <person name="Jakkamsetti A."/>
            <person name="Pham P."/>
            <person name="Ruth R."/>
            <person name="San Lucas F."/>
            <person name="Warren J."/>
            <person name="Zhang J."/>
            <person name="Zhao Z."/>
            <person name="Zhou C."/>
            <person name="Zhu D."/>
            <person name="Lee S."/>
            <person name="Bess C."/>
            <person name="Blankenburg K."/>
            <person name="Forbes L."/>
            <person name="Fu Q."/>
            <person name="Gubbala S."/>
            <person name="Hirani K."/>
            <person name="Jayaseelan J.C."/>
            <person name="Lara F."/>
            <person name="Munidasa M."/>
            <person name="Palculict T."/>
            <person name="Patil S."/>
            <person name="Pu L.-L."/>
            <person name="Saada N."/>
            <person name="Tang L."/>
            <person name="Weissenberger G."/>
            <person name="Zhu Y."/>
            <person name="Hemphill L."/>
            <person name="Shang Y."/>
            <person name="Youmans B."/>
            <person name="Ayvaz T."/>
            <person name="Ross M."/>
            <person name="Santibanez J."/>
            <person name="Aqrawi P."/>
            <person name="Gross S."/>
            <person name="Joshi V."/>
            <person name="Fowler G."/>
            <person name="Nazareth L."/>
            <person name="Reid J."/>
            <person name="Worley K."/>
            <person name="Petrosino J."/>
            <person name="Highlander S."/>
            <person name="Gibbs R."/>
        </authorList>
    </citation>
    <scope>NUCLEOTIDE SEQUENCE [LARGE SCALE GENOMIC DNA]</scope>
    <source>
        <strain evidence="2">DSM 16973</strain>
    </source>
</reference>
<protein>
    <recommendedName>
        <fullName evidence="4">Septum formation initiator</fullName>
    </recommendedName>
</protein>
<evidence type="ECO:0008006" key="4">
    <source>
        <dbReference type="Google" id="ProtNLM"/>
    </source>
</evidence>
<dbReference type="AlphaFoldDB" id="E0NVT2"/>
<dbReference type="BioCyc" id="PMAR862515-HMP:GMOO-2320-MONOMER"/>
<dbReference type="Proteomes" id="UP000004394">
    <property type="component" value="Unassembled WGS sequence"/>
</dbReference>
<keyword evidence="1" id="KW-0472">Membrane</keyword>
<accession>E0NVT2</accession>
<feature type="transmembrane region" description="Helical" evidence="1">
    <location>
        <begin position="43"/>
        <end position="63"/>
    </location>
</feature>
<evidence type="ECO:0000256" key="1">
    <source>
        <dbReference type="SAM" id="Phobius"/>
    </source>
</evidence>
<proteinExistence type="predicted"/>
<keyword evidence="1" id="KW-0812">Transmembrane</keyword>
<keyword evidence="3" id="KW-1185">Reference proteome</keyword>
<comment type="caution">
    <text evidence="2">The sequence shown here is derived from an EMBL/GenBank/DDBJ whole genome shotgun (WGS) entry which is preliminary data.</text>
</comment>
<sequence length="137" mass="15998">MEQPNIVNGNLPLFSRNAYLCADKRQIMGRIVTVWSFLGRYKYLLVVVLGVLIVGVLDENSFVKRIEYMLHIRNLKSQIQYYETKYETDSQQLKALSDDPRAVERIARGQYMMKADDEEIFVLSDDEKKPQEDETAE</sequence>